<dbReference type="RefSeq" id="WP_161725562.1">
    <property type="nucleotide sequence ID" value="NZ_JAAAXI010000021.1"/>
</dbReference>
<evidence type="ECO:0000313" key="1">
    <source>
        <dbReference type="EMBL" id="NBJ26755.1"/>
    </source>
</evidence>
<accession>A0ABW9Z4Z2</accession>
<name>A0ABW9Z4Z2_9HYPH</name>
<protein>
    <submittedName>
        <fullName evidence="1">Uncharacterized protein</fullName>
    </submittedName>
</protein>
<evidence type="ECO:0000313" key="2">
    <source>
        <dbReference type="Proteomes" id="UP000818323"/>
    </source>
</evidence>
<comment type="caution">
    <text evidence="1">The sequence shown here is derived from an EMBL/GenBank/DDBJ whole genome shotgun (WGS) entry which is preliminary data.</text>
</comment>
<reference evidence="1 2" key="1">
    <citation type="submission" date="2020-01" db="EMBL/GenBank/DDBJ databases">
        <title>Microvirga sp. nov., an arsenate reduction bacterium isolated from Tibet hotspring sediments.</title>
        <authorList>
            <person name="Yuan C.-G."/>
        </authorList>
    </citation>
    <scope>NUCLEOTIDE SEQUENCE [LARGE SCALE GENOMIC DNA]</scope>
    <source>
        <strain evidence="1 2">SYSU G3D203</strain>
    </source>
</reference>
<dbReference type="EMBL" id="JAAAXJ010000018">
    <property type="protein sequence ID" value="NBJ26755.1"/>
    <property type="molecule type" value="Genomic_DNA"/>
</dbReference>
<gene>
    <name evidence="1" type="ORF">GR303_20645</name>
</gene>
<proteinExistence type="predicted"/>
<organism evidence="1 2">
    <name type="scientific">Microvirga arsenatis</name>
    <dbReference type="NCBI Taxonomy" id="2692265"/>
    <lineage>
        <taxon>Bacteria</taxon>
        <taxon>Pseudomonadati</taxon>
        <taxon>Pseudomonadota</taxon>
        <taxon>Alphaproteobacteria</taxon>
        <taxon>Hyphomicrobiales</taxon>
        <taxon>Methylobacteriaceae</taxon>
        <taxon>Microvirga</taxon>
    </lineage>
</organism>
<keyword evidence="2" id="KW-1185">Reference proteome</keyword>
<dbReference type="Proteomes" id="UP000818323">
    <property type="component" value="Unassembled WGS sequence"/>
</dbReference>
<sequence length="59" mass="6914">MAASTPEFLSDERFINEHRKIFVMFMGRDGYSEEMSTEELPRRQQTVKLDACPSAYPRL</sequence>